<organism evidence="2 3">
    <name type="scientific">Pseudaminobacter salicylatoxidans</name>
    <dbReference type="NCBI Taxonomy" id="93369"/>
    <lineage>
        <taxon>Bacteria</taxon>
        <taxon>Pseudomonadati</taxon>
        <taxon>Pseudomonadota</taxon>
        <taxon>Alphaproteobacteria</taxon>
        <taxon>Hyphomicrobiales</taxon>
        <taxon>Phyllobacteriaceae</taxon>
        <taxon>Pseudaminobacter</taxon>
    </lineage>
</organism>
<sequence>MRNETLGVSADNRLVSPSAERNKEPIADILKRTLPDHGTVLEISSGTGQHIVHFAREMPSLLWQPSERDAPSLQSIEQWMAAETAQTFWPRCVST</sequence>
<comment type="caution">
    <text evidence="2">The sequence shown here is derived from an EMBL/GenBank/DDBJ whole genome shotgun (WGS) entry which is preliminary data.</text>
</comment>
<dbReference type="PANTHER" id="PTHR20974:SF0">
    <property type="entry name" value="UPF0585 PROTEIN CG18661"/>
    <property type="match status" value="1"/>
</dbReference>
<dbReference type="EMBL" id="QGGG01000009">
    <property type="protein sequence ID" value="PWJ82237.1"/>
    <property type="molecule type" value="Genomic_DNA"/>
</dbReference>
<gene>
    <name evidence="2" type="ORF">C7441_1093</name>
</gene>
<dbReference type="InterPro" id="IPR029063">
    <property type="entry name" value="SAM-dependent_MTases_sf"/>
</dbReference>
<keyword evidence="3" id="KW-1185">Reference proteome</keyword>
<evidence type="ECO:0000313" key="3">
    <source>
        <dbReference type="Proteomes" id="UP000245396"/>
    </source>
</evidence>
<protein>
    <submittedName>
        <fullName evidence="2">Uncharacterized protein DUF938</fullName>
    </submittedName>
</protein>
<dbReference type="PANTHER" id="PTHR20974">
    <property type="entry name" value="UPF0585 PROTEIN CG18661"/>
    <property type="match status" value="1"/>
</dbReference>
<feature type="region of interest" description="Disordered" evidence="1">
    <location>
        <begin position="1"/>
        <end position="22"/>
    </location>
</feature>
<evidence type="ECO:0000256" key="1">
    <source>
        <dbReference type="SAM" id="MobiDB-lite"/>
    </source>
</evidence>
<reference evidence="2 3" key="1">
    <citation type="submission" date="2018-05" db="EMBL/GenBank/DDBJ databases">
        <title>Genomic Encyclopedia of Type Strains, Phase IV (KMG-IV): sequencing the most valuable type-strain genomes for metagenomic binning, comparative biology and taxonomic classification.</title>
        <authorList>
            <person name="Goeker M."/>
        </authorList>
    </citation>
    <scope>NUCLEOTIDE SEQUENCE [LARGE SCALE GENOMIC DNA]</scope>
    <source>
        <strain evidence="2 3">DSM 6986</strain>
    </source>
</reference>
<dbReference type="InterPro" id="IPR010342">
    <property type="entry name" value="DUF938"/>
</dbReference>
<dbReference type="SUPFAM" id="SSF53335">
    <property type="entry name" value="S-adenosyl-L-methionine-dependent methyltransferases"/>
    <property type="match status" value="1"/>
</dbReference>
<dbReference type="Pfam" id="PF06080">
    <property type="entry name" value="DUF938"/>
    <property type="match status" value="1"/>
</dbReference>
<accession>A0A316C0Z1</accession>
<name>A0A316C0Z1_PSESE</name>
<evidence type="ECO:0000313" key="2">
    <source>
        <dbReference type="EMBL" id="PWJ82237.1"/>
    </source>
</evidence>
<proteinExistence type="predicted"/>
<dbReference type="Proteomes" id="UP000245396">
    <property type="component" value="Unassembled WGS sequence"/>
</dbReference>
<dbReference type="AlphaFoldDB" id="A0A316C0Z1"/>